<protein>
    <submittedName>
        <fullName evidence="1">Uncharacterized protein</fullName>
    </submittedName>
</protein>
<dbReference type="RefSeq" id="WP_347149610.1">
    <property type="nucleotide sequence ID" value="NZ_JBDLYL010000007.1"/>
</dbReference>
<comment type="caution">
    <text evidence="1">The sequence shown here is derived from an EMBL/GenBank/DDBJ whole genome shotgun (WGS) entry which is preliminary data.</text>
</comment>
<name>A0ABV0DCY7_9PSED</name>
<proteinExistence type="predicted"/>
<evidence type="ECO:0000313" key="1">
    <source>
        <dbReference type="EMBL" id="MEN8639661.1"/>
    </source>
</evidence>
<dbReference type="EMBL" id="JBDLYL010000007">
    <property type="protein sequence ID" value="MEN8639661.1"/>
    <property type="molecule type" value="Genomic_DNA"/>
</dbReference>
<dbReference type="Proteomes" id="UP001424532">
    <property type="component" value="Unassembled WGS sequence"/>
</dbReference>
<sequence length="87" mass="10172">MNTINEIVINEKPVDVILFLTNKAGIDHPRLDRLYSLNGWPHLNNMLLIELIQTMKFEGLIESKNGRYVKGPHWKPPQFLLDKKYSL</sequence>
<accession>A0ABV0DCY7</accession>
<evidence type="ECO:0000313" key="2">
    <source>
        <dbReference type="Proteomes" id="UP001424532"/>
    </source>
</evidence>
<reference evidence="1 2" key="1">
    <citation type="submission" date="2024-05" db="EMBL/GenBank/DDBJ databases">
        <title>Sequence of Lycoming College course isolates.</title>
        <authorList>
            <person name="Reigle C.A."/>
            <person name="Newman J.D."/>
        </authorList>
    </citation>
    <scope>NUCLEOTIDE SEQUENCE [LARGE SCALE GENOMIC DNA]</scope>
    <source>
        <strain evidence="1 2">CAR-09</strain>
    </source>
</reference>
<organism evidence="1 2">
    <name type="scientific">Pseudomonas sichuanensis</name>
    <dbReference type="NCBI Taxonomy" id="2213015"/>
    <lineage>
        <taxon>Bacteria</taxon>
        <taxon>Pseudomonadati</taxon>
        <taxon>Pseudomonadota</taxon>
        <taxon>Gammaproteobacteria</taxon>
        <taxon>Pseudomonadales</taxon>
        <taxon>Pseudomonadaceae</taxon>
        <taxon>Pseudomonas</taxon>
    </lineage>
</organism>
<gene>
    <name evidence="1" type="ORF">ABFE88_08375</name>
</gene>
<keyword evidence="2" id="KW-1185">Reference proteome</keyword>